<comment type="catalytic activity">
    <reaction evidence="1">
        <text>S-ubiquitinyl-[E2 ubiquitin-conjugating enzyme]-L-cysteine + [acceptor protein]-L-lysine = [E2 ubiquitin-conjugating enzyme]-L-cysteine + N(6)-ubiquitinyl-[acceptor protein]-L-lysine.</text>
        <dbReference type="EC" id="2.3.2.27"/>
    </reaction>
</comment>
<dbReference type="RefSeq" id="XP_040624257.1">
    <property type="nucleotide sequence ID" value="XM_040775543.1"/>
</dbReference>
<reference evidence="18 19" key="1">
    <citation type="journal article" date="2012" name="Science">
        <title>The Paleozoic origin of enzymatic lignin decomposition reconstructed from 31 fungal genomes.</title>
        <authorList>
            <person name="Floudas D."/>
            <person name="Binder M."/>
            <person name="Riley R."/>
            <person name="Barry K."/>
            <person name="Blanchette R.A."/>
            <person name="Henrissat B."/>
            <person name="Martinez A.T."/>
            <person name="Otillar R."/>
            <person name="Spatafora J.W."/>
            <person name="Yadav J.S."/>
            <person name="Aerts A."/>
            <person name="Benoit I."/>
            <person name="Boyd A."/>
            <person name="Carlson A."/>
            <person name="Copeland A."/>
            <person name="Coutinho P.M."/>
            <person name="de Vries R.P."/>
            <person name="Ferreira P."/>
            <person name="Findley K."/>
            <person name="Foster B."/>
            <person name="Gaskell J."/>
            <person name="Glotzer D."/>
            <person name="Gorecki P."/>
            <person name="Heitman J."/>
            <person name="Hesse C."/>
            <person name="Hori C."/>
            <person name="Igarashi K."/>
            <person name="Jurgens J.A."/>
            <person name="Kallen N."/>
            <person name="Kersten P."/>
            <person name="Kohler A."/>
            <person name="Kuees U."/>
            <person name="Kumar T.K.A."/>
            <person name="Kuo A."/>
            <person name="LaButti K."/>
            <person name="Larrondo L.F."/>
            <person name="Lindquist E."/>
            <person name="Ling A."/>
            <person name="Lombard V."/>
            <person name="Lucas S."/>
            <person name="Lundell T."/>
            <person name="Martin R."/>
            <person name="McLaughlin D.J."/>
            <person name="Morgenstern I."/>
            <person name="Morin E."/>
            <person name="Murat C."/>
            <person name="Nagy L.G."/>
            <person name="Nolan M."/>
            <person name="Ohm R.A."/>
            <person name="Patyshakuliyeva A."/>
            <person name="Rokas A."/>
            <person name="Ruiz-Duenas F.J."/>
            <person name="Sabat G."/>
            <person name="Salamov A."/>
            <person name="Samejima M."/>
            <person name="Schmutz J."/>
            <person name="Slot J.C."/>
            <person name="St John F."/>
            <person name="Stenlid J."/>
            <person name="Sun H."/>
            <person name="Sun S."/>
            <person name="Syed K."/>
            <person name="Tsang A."/>
            <person name="Wiebenga A."/>
            <person name="Young D."/>
            <person name="Pisabarro A."/>
            <person name="Eastwood D.C."/>
            <person name="Martin F."/>
            <person name="Cullen D."/>
            <person name="Grigoriev I.V."/>
            <person name="Hibbett D.S."/>
        </authorList>
    </citation>
    <scope>NUCLEOTIDE SEQUENCE [LARGE SCALE GENOMIC DNA]</scope>
    <source>
        <strain evidence="18 19">DJM-731 SS1</strain>
    </source>
</reference>
<evidence type="ECO:0000259" key="17">
    <source>
        <dbReference type="PROSITE" id="PS50089"/>
    </source>
</evidence>
<keyword evidence="7 16" id="KW-0812">Transmembrane</keyword>
<dbReference type="GeneID" id="63690605"/>
<evidence type="ECO:0000256" key="10">
    <source>
        <dbReference type="ARBA" id="ARBA00022786"/>
    </source>
</evidence>
<evidence type="ECO:0000256" key="8">
    <source>
        <dbReference type="ARBA" id="ARBA00022723"/>
    </source>
</evidence>
<dbReference type="InterPro" id="IPR024766">
    <property type="entry name" value="Znf_RING_H2"/>
</dbReference>
<dbReference type="Pfam" id="PF12678">
    <property type="entry name" value="zf-rbx1"/>
    <property type="match status" value="1"/>
</dbReference>
<evidence type="ECO:0000256" key="13">
    <source>
        <dbReference type="ARBA" id="ARBA00022989"/>
    </source>
</evidence>
<dbReference type="GO" id="GO:0036503">
    <property type="term" value="P:ERAD pathway"/>
    <property type="evidence" value="ECO:0007669"/>
    <property type="project" value="TreeGrafter"/>
</dbReference>
<feature type="transmembrane region" description="Helical" evidence="16">
    <location>
        <begin position="28"/>
        <end position="47"/>
    </location>
</feature>
<dbReference type="CDD" id="cd16479">
    <property type="entry name" value="RING-H2_synoviolin"/>
    <property type="match status" value="1"/>
</dbReference>
<dbReference type="GO" id="GO:0016567">
    <property type="term" value="P:protein ubiquitination"/>
    <property type="evidence" value="ECO:0007669"/>
    <property type="project" value="UniProtKB-UniPathway"/>
</dbReference>
<dbReference type="PANTHER" id="PTHR22763">
    <property type="entry name" value="RING ZINC FINGER PROTEIN"/>
    <property type="match status" value="1"/>
</dbReference>
<keyword evidence="19" id="KW-1185">Reference proteome</keyword>
<evidence type="ECO:0000256" key="6">
    <source>
        <dbReference type="ARBA" id="ARBA00022679"/>
    </source>
</evidence>
<keyword evidence="10" id="KW-0833">Ubl conjugation pathway</keyword>
<keyword evidence="11" id="KW-0256">Endoplasmic reticulum</keyword>
<keyword evidence="9 15" id="KW-0863">Zinc-finger</keyword>
<dbReference type="InterPro" id="IPR057992">
    <property type="entry name" value="TPR_SYVN1_N"/>
</dbReference>
<proteinExistence type="inferred from homology"/>
<evidence type="ECO:0000256" key="1">
    <source>
        <dbReference type="ARBA" id="ARBA00000900"/>
    </source>
</evidence>
<evidence type="ECO:0000256" key="3">
    <source>
        <dbReference type="ARBA" id="ARBA00004906"/>
    </source>
</evidence>
<gene>
    <name evidence="18" type="ORF">DACRYDRAFT_59184</name>
</gene>
<dbReference type="HOGENOM" id="CLU_009169_0_0_1"/>
<dbReference type="InterPro" id="IPR050731">
    <property type="entry name" value="HRD1_E3_ubiq-ligases"/>
</dbReference>
<dbReference type="GO" id="GO:0008270">
    <property type="term" value="F:zinc ion binding"/>
    <property type="evidence" value="ECO:0007669"/>
    <property type="project" value="UniProtKB-KW"/>
</dbReference>
<accession>M5FR57</accession>
<dbReference type="PANTHER" id="PTHR22763:SF184">
    <property type="entry name" value="E3 UBIQUITIN-PROTEIN LIGASE SYNOVIOLIN"/>
    <property type="match status" value="1"/>
</dbReference>
<feature type="transmembrane region" description="Helical" evidence="16">
    <location>
        <begin position="125"/>
        <end position="144"/>
    </location>
</feature>
<dbReference type="Gene3D" id="3.30.40.10">
    <property type="entry name" value="Zinc/RING finger domain, C3HC4 (zinc finger)"/>
    <property type="match status" value="1"/>
</dbReference>
<dbReference type="InterPro" id="IPR058051">
    <property type="entry name" value="Znf_RING_synoviolin"/>
</dbReference>
<dbReference type="GO" id="GO:0043161">
    <property type="term" value="P:proteasome-mediated ubiquitin-dependent protein catabolic process"/>
    <property type="evidence" value="ECO:0007669"/>
    <property type="project" value="TreeGrafter"/>
</dbReference>
<sequence>MDALPLLLIRIRRTTLTALTSLASANRLATYGLLSLLLALSAVAHAWRQYANFYSAAVFLSRSAGSVLALANLGFFCTLVFGRVMQTIFFGPLRPSEVERLYDRIWYFLTESLLAFTIFRDSFDPPFVLSFGLLLFLKSFHWLLQDRVEWMDQVPYPGPGWGFHVRVGVLFGLLGSADVVLLSWAVAEVLEEGVGGVVLFGNEYAILIATLLNLILRYSIVTYDIRRASRRGGENAPPWQDKSMWIFYTELLTDFLKLLTYLLFFLLILTTHGLPLNIIREVYLTARSFVTRVRDLIRYRSATRDMDARFPDATDAQLGGDRVCIICRDEMHARAAPAIPAQPAQQAPAAHQAQDGPNMTPKTLPCGHIFHFQCLRSWLERQQSCPTWYVLFSVFCT</sequence>
<dbReference type="Proteomes" id="UP000030653">
    <property type="component" value="Unassembled WGS sequence"/>
</dbReference>
<feature type="transmembrane region" description="Helical" evidence="16">
    <location>
        <begin position="101"/>
        <end position="119"/>
    </location>
</feature>
<evidence type="ECO:0000256" key="5">
    <source>
        <dbReference type="ARBA" id="ARBA00012483"/>
    </source>
</evidence>
<keyword evidence="12" id="KW-0862">Zinc</keyword>
<dbReference type="STRING" id="1858805.M5FR57"/>
<evidence type="ECO:0000256" key="14">
    <source>
        <dbReference type="ARBA" id="ARBA00023136"/>
    </source>
</evidence>
<dbReference type="OMA" id="ANLTMFT"/>
<evidence type="ECO:0000256" key="4">
    <source>
        <dbReference type="ARBA" id="ARBA00010089"/>
    </source>
</evidence>
<feature type="transmembrane region" description="Helical" evidence="16">
    <location>
        <begin position="204"/>
        <end position="225"/>
    </location>
</feature>
<evidence type="ECO:0000256" key="16">
    <source>
        <dbReference type="SAM" id="Phobius"/>
    </source>
</evidence>
<evidence type="ECO:0000313" key="19">
    <source>
        <dbReference type="Proteomes" id="UP000030653"/>
    </source>
</evidence>
<dbReference type="GO" id="GO:0061630">
    <property type="term" value="F:ubiquitin protein ligase activity"/>
    <property type="evidence" value="ECO:0007669"/>
    <property type="project" value="UniProtKB-EC"/>
</dbReference>
<keyword evidence="13 16" id="KW-1133">Transmembrane helix</keyword>
<dbReference type="AlphaFoldDB" id="M5FR57"/>
<evidence type="ECO:0000256" key="7">
    <source>
        <dbReference type="ARBA" id="ARBA00022692"/>
    </source>
</evidence>
<dbReference type="OrthoDB" id="7759664at2759"/>
<keyword evidence="14 16" id="KW-0472">Membrane</keyword>
<dbReference type="InterPro" id="IPR001841">
    <property type="entry name" value="Znf_RING"/>
</dbReference>
<feature type="transmembrane region" description="Helical" evidence="16">
    <location>
        <begin position="53"/>
        <end position="81"/>
    </location>
</feature>
<dbReference type="EMBL" id="JH795877">
    <property type="protein sequence ID" value="EJT97359.1"/>
    <property type="molecule type" value="Genomic_DNA"/>
</dbReference>
<evidence type="ECO:0000256" key="2">
    <source>
        <dbReference type="ARBA" id="ARBA00004477"/>
    </source>
</evidence>
<comment type="subcellular location">
    <subcellularLocation>
        <location evidence="2">Endoplasmic reticulum membrane</location>
        <topology evidence="2">Multi-pass membrane protein</topology>
    </subcellularLocation>
</comment>
<dbReference type="InterPro" id="IPR013083">
    <property type="entry name" value="Znf_RING/FYVE/PHD"/>
</dbReference>
<organism evidence="18 19">
    <name type="scientific">Dacryopinax primogenitus (strain DJM 731)</name>
    <name type="common">Brown rot fungus</name>
    <dbReference type="NCBI Taxonomy" id="1858805"/>
    <lineage>
        <taxon>Eukaryota</taxon>
        <taxon>Fungi</taxon>
        <taxon>Dikarya</taxon>
        <taxon>Basidiomycota</taxon>
        <taxon>Agaricomycotina</taxon>
        <taxon>Dacrymycetes</taxon>
        <taxon>Dacrymycetales</taxon>
        <taxon>Dacrymycetaceae</taxon>
        <taxon>Dacryopinax</taxon>
    </lineage>
</organism>
<keyword evidence="8" id="KW-0479">Metal-binding</keyword>
<comment type="similarity">
    <text evidence="4">Belongs to the HRD1 family.</text>
</comment>
<feature type="domain" description="RING-type" evidence="17">
    <location>
        <begin position="324"/>
        <end position="386"/>
    </location>
</feature>
<dbReference type="Pfam" id="PF25563">
    <property type="entry name" value="TPR_SYVN1_N"/>
    <property type="match status" value="1"/>
</dbReference>
<dbReference type="SUPFAM" id="SSF57850">
    <property type="entry name" value="RING/U-box"/>
    <property type="match status" value="1"/>
</dbReference>
<evidence type="ECO:0000256" key="9">
    <source>
        <dbReference type="ARBA" id="ARBA00022771"/>
    </source>
</evidence>
<feature type="transmembrane region" description="Helical" evidence="16">
    <location>
        <begin position="165"/>
        <end position="184"/>
    </location>
</feature>
<evidence type="ECO:0000256" key="15">
    <source>
        <dbReference type="PROSITE-ProRule" id="PRU00175"/>
    </source>
</evidence>
<dbReference type="PROSITE" id="PS50089">
    <property type="entry name" value="ZF_RING_2"/>
    <property type="match status" value="1"/>
</dbReference>
<dbReference type="UniPathway" id="UPA00143"/>
<keyword evidence="6" id="KW-0808">Transferase</keyword>
<evidence type="ECO:0000256" key="11">
    <source>
        <dbReference type="ARBA" id="ARBA00022824"/>
    </source>
</evidence>
<dbReference type="EC" id="2.3.2.27" evidence="5"/>
<dbReference type="GO" id="GO:0005789">
    <property type="term" value="C:endoplasmic reticulum membrane"/>
    <property type="evidence" value="ECO:0007669"/>
    <property type="project" value="UniProtKB-SubCell"/>
</dbReference>
<name>M5FR57_DACPD</name>
<comment type="pathway">
    <text evidence="3">Protein modification; protein ubiquitination.</text>
</comment>
<evidence type="ECO:0000256" key="12">
    <source>
        <dbReference type="ARBA" id="ARBA00022833"/>
    </source>
</evidence>
<protein>
    <recommendedName>
        <fullName evidence="5">RING-type E3 ubiquitin transferase</fullName>
        <ecNumber evidence="5">2.3.2.27</ecNumber>
    </recommendedName>
</protein>
<dbReference type="SMART" id="SM00184">
    <property type="entry name" value="RING"/>
    <property type="match status" value="1"/>
</dbReference>
<evidence type="ECO:0000313" key="18">
    <source>
        <dbReference type="EMBL" id="EJT97359.1"/>
    </source>
</evidence>
<feature type="transmembrane region" description="Helical" evidence="16">
    <location>
        <begin position="245"/>
        <end position="269"/>
    </location>
</feature>